<dbReference type="GO" id="GO:0006310">
    <property type="term" value="P:DNA recombination"/>
    <property type="evidence" value="ECO:0007669"/>
    <property type="project" value="UniProtKB-KW"/>
</dbReference>
<dbReference type="GO" id="GO:0003677">
    <property type="term" value="F:DNA binding"/>
    <property type="evidence" value="ECO:0007669"/>
    <property type="project" value="InterPro"/>
</dbReference>
<evidence type="ECO:0000256" key="1">
    <source>
        <dbReference type="ARBA" id="ARBA00023172"/>
    </source>
</evidence>
<name>A0A9D1WIS8_9FIRM</name>
<dbReference type="PANTHER" id="PTHR30349:SF90">
    <property type="entry name" value="TYROSINE RECOMBINASE XERD"/>
    <property type="match status" value="1"/>
</dbReference>
<protein>
    <submittedName>
        <fullName evidence="3">Tyrosine-type recombinase/integrase</fullName>
    </submittedName>
</protein>
<dbReference type="Gene3D" id="1.10.443.10">
    <property type="entry name" value="Intergrase catalytic core"/>
    <property type="match status" value="1"/>
</dbReference>
<accession>A0A9D1WIS8</accession>
<evidence type="ECO:0000313" key="3">
    <source>
        <dbReference type="EMBL" id="HIX59991.1"/>
    </source>
</evidence>
<dbReference type="Pfam" id="PF00589">
    <property type="entry name" value="Phage_integrase"/>
    <property type="match status" value="1"/>
</dbReference>
<dbReference type="EMBL" id="DXEX01000208">
    <property type="protein sequence ID" value="HIX59991.1"/>
    <property type="molecule type" value="Genomic_DNA"/>
</dbReference>
<reference evidence="3" key="2">
    <citation type="submission" date="2021-04" db="EMBL/GenBank/DDBJ databases">
        <authorList>
            <person name="Gilroy R."/>
        </authorList>
    </citation>
    <scope>NUCLEOTIDE SEQUENCE</scope>
    <source>
        <strain evidence="3">ChiSjej1B19-8411</strain>
    </source>
</reference>
<evidence type="ECO:0000259" key="2">
    <source>
        <dbReference type="PROSITE" id="PS51898"/>
    </source>
</evidence>
<organism evidence="3 4">
    <name type="scientific">Candidatus Blautia gallistercoris</name>
    <dbReference type="NCBI Taxonomy" id="2838490"/>
    <lineage>
        <taxon>Bacteria</taxon>
        <taxon>Bacillati</taxon>
        <taxon>Bacillota</taxon>
        <taxon>Clostridia</taxon>
        <taxon>Lachnospirales</taxon>
        <taxon>Lachnospiraceae</taxon>
        <taxon>Blautia</taxon>
    </lineage>
</organism>
<evidence type="ECO:0000313" key="4">
    <source>
        <dbReference type="Proteomes" id="UP000886817"/>
    </source>
</evidence>
<dbReference type="InterPro" id="IPR050090">
    <property type="entry name" value="Tyrosine_recombinase_XerCD"/>
</dbReference>
<dbReference type="InterPro" id="IPR002104">
    <property type="entry name" value="Integrase_catalytic"/>
</dbReference>
<keyword evidence="1" id="KW-0233">DNA recombination</keyword>
<dbReference type="PANTHER" id="PTHR30349">
    <property type="entry name" value="PHAGE INTEGRASE-RELATED"/>
    <property type="match status" value="1"/>
</dbReference>
<dbReference type="InterPro" id="IPR011010">
    <property type="entry name" value="DNA_brk_join_enz"/>
</dbReference>
<gene>
    <name evidence="3" type="ORF">IAA45_09805</name>
</gene>
<dbReference type="GO" id="GO:0015074">
    <property type="term" value="P:DNA integration"/>
    <property type="evidence" value="ECO:0007669"/>
    <property type="project" value="InterPro"/>
</dbReference>
<proteinExistence type="predicted"/>
<dbReference type="SUPFAM" id="SSF56349">
    <property type="entry name" value="DNA breaking-rejoining enzymes"/>
    <property type="match status" value="1"/>
</dbReference>
<dbReference type="Proteomes" id="UP000886817">
    <property type="component" value="Unassembled WGS sequence"/>
</dbReference>
<sequence length="403" mass="45268">MNNSITLKEAIDGVLKCQRENGHPESYLIDLERTYGRLLSHAEQLGTECLTDELITQFLADNKSSRSGEYRHERFLAHNRCIRFLESYLETGKVSIKKFHEPVGEAISGGFAEALLLYDQAEEASGLSQASLIKNRRPIRYLLEYMTSLGYQKLSDIKPGDTIKAIGDMLDKHYDPTSLVTAISGMRRFYGMFPEIRQFRLEIPSRMPRKRSIIEVYSEEEQHKIAVLLSSPAISRRDAAICLLSFETGLRSVDICNLRLGDVDWKHSVIHIVQSKTQRPLNLPLRSSYGNAMADYLLEERPHGKEDYFFLSVHAPYVKLNTTWHIVKGAVSAAGVETGGRLTGTRMFRHNAASAMLRKGVPLPAISEELGHKCQDSTMVYLSTDQGTMSSLTLPLPKAGDGE</sequence>
<comment type="caution">
    <text evidence="3">The sequence shown here is derived from an EMBL/GenBank/DDBJ whole genome shotgun (WGS) entry which is preliminary data.</text>
</comment>
<feature type="domain" description="Tyr recombinase" evidence="2">
    <location>
        <begin position="212"/>
        <end position="394"/>
    </location>
</feature>
<reference evidence="3" key="1">
    <citation type="journal article" date="2021" name="PeerJ">
        <title>Extensive microbial diversity within the chicken gut microbiome revealed by metagenomics and culture.</title>
        <authorList>
            <person name="Gilroy R."/>
            <person name="Ravi A."/>
            <person name="Getino M."/>
            <person name="Pursley I."/>
            <person name="Horton D.L."/>
            <person name="Alikhan N.F."/>
            <person name="Baker D."/>
            <person name="Gharbi K."/>
            <person name="Hall N."/>
            <person name="Watson M."/>
            <person name="Adriaenssens E.M."/>
            <person name="Foster-Nyarko E."/>
            <person name="Jarju S."/>
            <person name="Secka A."/>
            <person name="Antonio M."/>
            <person name="Oren A."/>
            <person name="Chaudhuri R.R."/>
            <person name="La Ragione R."/>
            <person name="Hildebrand F."/>
            <person name="Pallen M.J."/>
        </authorList>
    </citation>
    <scope>NUCLEOTIDE SEQUENCE</scope>
    <source>
        <strain evidence="3">ChiSjej1B19-8411</strain>
    </source>
</reference>
<dbReference type="PROSITE" id="PS51898">
    <property type="entry name" value="TYR_RECOMBINASE"/>
    <property type="match status" value="1"/>
</dbReference>
<dbReference type="InterPro" id="IPR013762">
    <property type="entry name" value="Integrase-like_cat_sf"/>
</dbReference>
<dbReference type="AlphaFoldDB" id="A0A9D1WIS8"/>